<dbReference type="EMBL" id="CADCUQ010000403">
    <property type="protein sequence ID" value="CAA9402239.1"/>
    <property type="molecule type" value="Genomic_DNA"/>
</dbReference>
<keyword evidence="1 3" id="KW-0597">Phosphoprotein</keyword>
<feature type="domain" description="Response regulatory" evidence="4">
    <location>
        <begin position="9"/>
        <end position="126"/>
    </location>
</feature>
<dbReference type="PANTHER" id="PTHR44591">
    <property type="entry name" value="STRESS RESPONSE REGULATOR PROTEIN 1"/>
    <property type="match status" value="1"/>
</dbReference>
<organism evidence="5">
    <name type="scientific">uncultured Phycisphaerae bacterium</name>
    <dbReference type="NCBI Taxonomy" id="904963"/>
    <lineage>
        <taxon>Bacteria</taxon>
        <taxon>Pseudomonadati</taxon>
        <taxon>Planctomycetota</taxon>
        <taxon>Phycisphaerae</taxon>
        <taxon>environmental samples</taxon>
    </lineage>
</organism>
<dbReference type="PROSITE" id="PS50110">
    <property type="entry name" value="RESPONSE_REGULATORY"/>
    <property type="match status" value="1"/>
</dbReference>
<dbReference type="AlphaFoldDB" id="A0A6J4P086"/>
<sequence length="132" mass="14443">MTESLKDKKVLLVDDDSDILTSMQAAFEPTGAEIETANNGNKAVELAEKNQPDLVVLDMMLPGRSGFLVLEKIKARKPKNAKPFVIMITGNQGARHKMYAESLGVSEYLNKPVKMDKLISTAERLLAPAPTT</sequence>
<evidence type="ECO:0000313" key="5">
    <source>
        <dbReference type="EMBL" id="CAA9402239.1"/>
    </source>
</evidence>
<evidence type="ECO:0000256" key="2">
    <source>
        <dbReference type="ARBA" id="ARBA00023012"/>
    </source>
</evidence>
<dbReference type="Pfam" id="PF00072">
    <property type="entry name" value="Response_reg"/>
    <property type="match status" value="1"/>
</dbReference>
<feature type="modified residue" description="4-aspartylphosphate" evidence="3">
    <location>
        <position position="58"/>
    </location>
</feature>
<dbReference type="SMART" id="SM00448">
    <property type="entry name" value="REC"/>
    <property type="match status" value="1"/>
</dbReference>
<proteinExistence type="predicted"/>
<evidence type="ECO:0000259" key="4">
    <source>
        <dbReference type="PROSITE" id="PS50110"/>
    </source>
</evidence>
<accession>A0A6J4P086</accession>
<dbReference type="PANTHER" id="PTHR44591:SF14">
    <property type="entry name" value="PROTEIN PILG"/>
    <property type="match status" value="1"/>
</dbReference>
<dbReference type="InterPro" id="IPR050595">
    <property type="entry name" value="Bact_response_regulator"/>
</dbReference>
<evidence type="ECO:0000256" key="3">
    <source>
        <dbReference type="PROSITE-ProRule" id="PRU00169"/>
    </source>
</evidence>
<dbReference type="GO" id="GO:0000160">
    <property type="term" value="P:phosphorelay signal transduction system"/>
    <property type="evidence" value="ECO:0007669"/>
    <property type="project" value="UniProtKB-KW"/>
</dbReference>
<evidence type="ECO:0000256" key="1">
    <source>
        <dbReference type="ARBA" id="ARBA00022553"/>
    </source>
</evidence>
<name>A0A6J4P086_9BACT</name>
<dbReference type="SUPFAM" id="SSF52172">
    <property type="entry name" value="CheY-like"/>
    <property type="match status" value="1"/>
</dbReference>
<dbReference type="InterPro" id="IPR001789">
    <property type="entry name" value="Sig_transdc_resp-reg_receiver"/>
</dbReference>
<gene>
    <name evidence="5" type="ORF">AVDCRST_MAG64-1864</name>
</gene>
<reference evidence="5" key="1">
    <citation type="submission" date="2020-02" db="EMBL/GenBank/DDBJ databases">
        <authorList>
            <person name="Meier V. D."/>
        </authorList>
    </citation>
    <scope>NUCLEOTIDE SEQUENCE</scope>
    <source>
        <strain evidence="5">AVDCRST_MAG64</strain>
    </source>
</reference>
<keyword evidence="2" id="KW-0902">Two-component regulatory system</keyword>
<protein>
    <recommendedName>
        <fullName evidence="4">Response regulatory domain-containing protein</fullName>
    </recommendedName>
</protein>
<dbReference type="Gene3D" id="3.40.50.2300">
    <property type="match status" value="1"/>
</dbReference>
<dbReference type="InterPro" id="IPR011006">
    <property type="entry name" value="CheY-like_superfamily"/>
</dbReference>
<dbReference type="CDD" id="cd00156">
    <property type="entry name" value="REC"/>
    <property type="match status" value="1"/>
</dbReference>